<evidence type="ECO:0008006" key="4">
    <source>
        <dbReference type="Google" id="ProtNLM"/>
    </source>
</evidence>
<sequence length="424" mass="47826">MSQKWGCPSAVRAALLILPFFLGPCAVDAGSGYTIYNDIYSHWHVFAGVIAAVRKHIDPRPDLLWMAERQLEAPEQKDPPFGLQEWLGDTKGARTLADWRHMAFVRSPNTGRAIDVNGLFKPELTWGPVDTLVCVSPELDQHKSCVYAAKYLKAKSVIALIHRGDFISSNSWFLHMRNHKEEIPVHLLAIVPHVVTSANQTLKGTRPIDWALTVAPYTSPQPCKSKDCMAGFVVQGSMRYASSRTTKGTGKFIRDYDSLWRQMRKKEASCVRVKILGRGVKKELGIPKSLEARVDYYSGIPFPEYWELIDKSYALVPFHNTPQYYTTRCSSTVLASLTTCVPLIADDQLLKAYYMFKKEHVFYQAPGESEMDVMTRVMALPEEELLAKRAAVCRLRDEQLKRGAGVMEELVASGARRAERRALQ</sequence>
<keyword evidence="3" id="KW-1185">Reference proteome</keyword>
<reference evidence="2" key="1">
    <citation type="journal article" date="2020" name="bioRxiv">
        <title>Comparative genomics of Chlamydomonas.</title>
        <authorList>
            <person name="Craig R.J."/>
            <person name="Hasan A.R."/>
            <person name="Ness R.W."/>
            <person name="Keightley P.D."/>
        </authorList>
    </citation>
    <scope>NUCLEOTIDE SEQUENCE</scope>
    <source>
        <strain evidence="2">CCAP 11/70</strain>
    </source>
</reference>
<proteinExistence type="predicted"/>
<organism evidence="2 3">
    <name type="scientific">Edaphochlamys debaryana</name>
    <dbReference type="NCBI Taxonomy" id="47281"/>
    <lineage>
        <taxon>Eukaryota</taxon>
        <taxon>Viridiplantae</taxon>
        <taxon>Chlorophyta</taxon>
        <taxon>core chlorophytes</taxon>
        <taxon>Chlorophyceae</taxon>
        <taxon>CS clade</taxon>
        <taxon>Chlamydomonadales</taxon>
        <taxon>Chlamydomonadales incertae sedis</taxon>
        <taxon>Edaphochlamys</taxon>
    </lineage>
</organism>
<dbReference type="EMBL" id="JAEHOE010000059">
    <property type="protein sequence ID" value="KAG2490722.1"/>
    <property type="molecule type" value="Genomic_DNA"/>
</dbReference>
<accession>A0A836BW79</accession>
<evidence type="ECO:0000313" key="2">
    <source>
        <dbReference type="EMBL" id="KAG2490722.1"/>
    </source>
</evidence>
<feature type="signal peptide" evidence="1">
    <location>
        <begin position="1"/>
        <end position="29"/>
    </location>
</feature>
<dbReference type="OrthoDB" id="549336at2759"/>
<feature type="chain" id="PRO_5032419961" description="Glycosyltransferase" evidence="1">
    <location>
        <begin position="30"/>
        <end position="424"/>
    </location>
</feature>
<keyword evidence="1" id="KW-0732">Signal</keyword>
<name>A0A836BW79_9CHLO</name>
<dbReference type="AlphaFoldDB" id="A0A836BW79"/>
<evidence type="ECO:0000256" key="1">
    <source>
        <dbReference type="SAM" id="SignalP"/>
    </source>
</evidence>
<comment type="caution">
    <text evidence="2">The sequence shown here is derived from an EMBL/GenBank/DDBJ whole genome shotgun (WGS) entry which is preliminary data.</text>
</comment>
<dbReference type="Proteomes" id="UP000612055">
    <property type="component" value="Unassembled WGS sequence"/>
</dbReference>
<gene>
    <name evidence="2" type="ORF">HYH03_010878</name>
</gene>
<evidence type="ECO:0000313" key="3">
    <source>
        <dbReference type="Proteomes" id="UP000612055"/>
    </source>
</evidence>
<protein>
    <recommendedName>
        <fullName evidence="4">Glycosyltransferase</fullName>
    </recommendedName>
</protein>